<accession>A0A1X7JJN9</accession>
<comment type="subcellular location">
    <subcellularLocation>
        <location evidence="3">Cytoplasm</location>
    </subcellularLocation>
</comment>
<dbReference type="AlphaFoldDB" id="A0A1X7JJN9"/>
<dbReference type="Gene3D" id="3.40.140.10">
    <property type="entry name" value="Cytidine Deaminase, domain 2"/>
    <property type="match status" value="1"/>
</dbReference>
<dbReference type="GO" id="GO:0016783">
    <property type="term" value="F:sulfurtransferase activity"/>
    <property type="evidence" value="ECO:0007669"/>
    <property type="project" value="InterPro"/>
</dbReference>
<dbReference type="PANTHER" id="PTHR30592:SF1">
    <property type="entry name" value="SULFUR CARRIER PROTEIN FDHD"/>
    <property type="match status" value="1"/>
</dbReference>
<evidence type="ECO:0000313" key="5">
    <source>
        <dbReference type="Proteomes" id="UP000193420"/>
    </source>
</evidence>
<reference evidence="5" key="1">
    <citation type="submission" date="2017-04" db="EMBL/GenBank/DDBJ databases">
        <authorList>
            <person name="Varghese N."/>
            <person name="Submissions S."/>
        </authorList>
    </citation>
    <scope>NUCLEOTIDE SEQUENCE [LARGE SCALE GENOMIC DNA]</scope>
    <source>
        <strain evidence="5">DSM 19835</strain>
    </source>
</reference>
<feature type="active site" description="Cysteine persulfide intermediate" evidence="3">
    <location>
        <position position="118"/>
    </location>
</feature>
<dbReference type="Proteomes" id="UP000193420">
    <property type="component" value="Unassembled WGS sequence"/>
</dbReference>
<gene>
    <name evidence="3" type="primary">fdhD</name>
    <name evidence="4" type="ORF">SAMN03080602_01919</name>
</gene>
<dbReference type="OrthoDB" id="9782042at2"/>
<proteinExistence type="inferred from homology"/>
<dbReference type="EMBL" id="FXAO01000003">
    <property type="protein sequence ID" value="SMG28079.1"/>
    <property type="molecule type" value="Genomic_DNA"/>
</dbReference>
<dbReference type="PIRSF" id="PIRSF015626">
    <property type="entry name" value="FdhD"/>
    <property type="match status" value="1"/>
</dbReference>
<comment type="function">
    <text evidence="3">Required for formate dehydrogenase (FDH) activity. Acts as a sulfur carrier protein that transfers sulfur from IscS to the molybdenum cofactor prior to its insertion into FDH.</text>
</comment>
<evidence type="ECO:0000256" key="1">
    <source>
        <dbReference type="ARBA" id="ARBA00022490"/>
    </source>
</evidence>
<dbReference type="Gene3D" id="3.10.20.10">
    <property type="match status" value="1"/>
</dbReference>
<comment type="similarity">
    <text evidence="3">Belongs to the FdhD family.</text>
</comment>
<dbReference type="PANTHER" id="PTHR30592">
    <property type="entry name" value="FORMATE DEHYDROGENASE"/>
    <property type="match status" value="1"/>
</dbReference>
<sequence>MIQEKDKSIVSKKIIKVLGDDFVEHMDNIAVEEPLQISISILKTEFPITNKNISITMRTPGHDQDLAIGFLFTEGIIQASDQIKRVALDENSINVQLNNSENIDIGKLERHFYTSSSCGVCGKASIEAIKTICSLPPSPADFQIDKNLIKSFPGILKQEQNIFNNTGGIHAAALFNVNGELITMREDVGRHNALDKIIGHLVTQDLLPLDQHLLFLSGRASFELIQKAAMAGIHFIMAVGAPSSLAVEMALEHDITLIGFLNETRYNIYTGPKRIKI</sequence>
<protein>
    <recommendedName>
        <fullName evidence="3">Sulfur carrier protein FdhD</fullName>
    </recommendedName>
</protein>
<dbReference type="STRING" id="188872.SAMN03080602_01919"/>
<dbReference type="InterPro" id="IPR016193">
    <property type="entry name" value="Cytidine_deaminase-like"/>
</dbReference>
<evidence type="ECO:0000256" key="3">
    <source>
        <dbReference type="HAMAP-Rule" id="MF_00187"/>
    </source>
</evidence>
<keyword evidence="2 3" id="KW-0501">Molybdenum cofactor biosynthesis</keyword>
<dbReference type="RefSeq" id="WP_085498395.1">
    <property type="nucleotide sequence ID" value="NZ_FXAO01000003.1"/>
</dbReference>
<dbReference type="GO" id="GO:0005737">
    <property type="term" value="C:cytoplasm"/>
    <property type="evidence" value="ECO:0007669"/>
    <property type="project" value="UniProtKB-SubCell"/>
</dbReference>
<name>A0A1X7JJN9_9FLAO</name>
<dbReference type="GO" id="GO:0006777">
    <property type="term" value="P:Mo-molybdopterin cofactor biosynthetic process"/>
    <property type="evidence" value="ECO:0007669"/>
    <property type="project" value="UniProtKB-UniRule"/>
</dbReference>
<dbReference type="Pfam" id="PF02634">
    <property type="entry name" value="FdhD-NarQ"/>
    <property type="match status" value="1"/>
</dbReference>
<dbReference type="NCBIfam" id="TIGR00129">
    <property type="entry name" value="fdhD_narQ"/>
    <property type="match status" value="1"/>
</dbReference>
<dbReference type="NCBIfam" id="NF001943">
    <property type="entry name" value="PRK00724.1-2"/>
    <property type="match status" value="1"/>
</dbReference>
<dbReference type="InterPro" id="IPR003786">
    <property type="entry name" value="FdhD"/>
</dbReference>
<dbReference type="HAMAP" id="MF_00187">
    <property type="entry name" value="FdhD"/>
    <property type="match status" value="1"/>
</dbReference>
<evidence type="ECO:0000256" key="2">
    <source>
        <dbReference type="ARBA" id="ARBA00023150"/>
    </source>
</evidence>
<organism evidence="4 5">
    <name type="scientific">Arenibacter troitsensis</name>
    <dbReference type="NCBI Taxonomy" id="188872"/>
    <lineage>
        <taxon>Bacteria</taxon>
        <taxon>Pseudomonadati</taxon>
        <taxon>Bacteroidota</taxon>
        <taxon>Flavobacteriia</taxon>
        <taxon>Flavobacteriales</taxon>
        <taxon>Flavobacteriaceae</taxon>
        <taxon>Arenibacter</taxon>
    </lineage>
</organism>
<dbReference type="SUPFAM" id="SSF53927">
    <property type="entry name" value="Cytidine deaminase-like"/>
    <property type="match status" value="1"/>
</dbReference>
<keyword evidence="5" id="KW-1185">Reference proteome</keyword>
<keyword evidence="1 3" id="KW-0963">Cytoplasm</keyword>
<evidence type="ECO:0000313" key="4">
    <source>
        <dbReference type="EMBL" id="SMG28079.1"/>
    </source>
</evidence>
<dbReference type="GO" id="GO:0097163">
    <property type="term" value="F:sulfur carrier activity"/>
    <property type="evidence" value="ECO:0007669"/>
    <property type="project" value="UniProtKB-UniRule"/>
</dbReference>
<comment type="caution">
    <text evidence="3">Lacks conserved residue(s) required for the propagation of feature annotation.</text>
</comment>